<evidence type="ECO:0000313" key="3">
    <source>
        <dbReference type="EMBL" id="MCI22759.1"/>
    </source>
</evidence>
<evidence type="ECO:0000259" key="2">
    <source>
        <dbReference type="PROSITE" id="PS50104"/>
    </source>
</evidence>
<dbReference type="Gene3D" id="3.40.50.10140">
    <property type="entry name" value="Toll/interleukin-1 receptor homology (TIR) domain"/>
    <property type="match status" value="1"/>
</dbReference>
<keyword evidence="1" id="KW-0520">NAD</keyword>
<evidence type="ECO:0000256" key="1">
    <source>
        <dbReference type="ARBA" id="ARBA00023027"/>
    </source>
</evidence>
<dbReference type="PROSITE" id="PS50104">
    <property type="entry name" value="TIR"/>
    <property type="match status" value="1"/>
</dbReference>
<sequence length="118" mass="13494">MGDQISPFTFFKAMQVSRILIVVLSKHFAASTYCLEELTKILECRKTKNQHIIPIFYGVDPTEVRLQIGGYGKYIAAHQRRFADSAHHRWFADSEMLQKWKSALSEVANISGWVFGQG</sequence>
<dbReference type="InterPro" id="IPR000157">
    <property type="entry name" value="TIR_dom"/>
</dbReference>
<dbReference type="EMBL" id="LXQA010132182">
    <property type="protein sequence ID" value="MCI22759.1"/>
    <property type="molecule type" value="Genomic_DNA"/>
</dbReference>
<protein>
    <submittedName>
        <fullName evidence="3">TMV resistance protein N-like</fullName>
    </submittedName>
</protein>
<proteinExistence type="predicted"/>
<dbReference type="Proteomes" id="UP000265520">
    <property type="component" value="Unassembled WGS sequence"/>
</dbReference>
<dbReference type="PANTHER" id="PTHR32009">
    <property type="entry name" value="TMV RESISTANCE PROTEIN N-LIKE"/>
    <property type="match status" value="1"/>
</dbReference>
<reference evidence="3 4" key="1">
    <citation type="journal article" date="2018" name="Front. Plant Sci.">
        <title>Red Clover (Trifolium pratense) and Zigzag Clover (T. medium) - A Picture of Genomic Similarities and Differences.</title>
        <authorList>
            <person name="Dluhosova J."/>
            <person name="Istvanek J."/>
            <person name="Nedelnik J."/>
            <person name="Repkova J."/>
        </authorList>
    </citation>
    <scope>NUCLEOTIDE SEQUENCE [LARGE SCALE GENOMIC DNA]</scope>
    <source>
        <strain evidence="4">cv. 10/8</strain>
        <tissue evidence="3">Leaf</tissue>
    </source>
</reference>
<dbReference type="InterPro" id="IPR035897">
    <property type="entry name" value="Toll_tir_struct_dom_sf"/>
</dbReference>
<accession>A0A392QFQ8</accession>
<feature type="non-terminal residue" evidence="3">
    <location>
        <position position="118"/>
    </location>
</feature>
<keyword evidence="4" id="KW-1185">Reference proteome</keyword>
<name>A0A392QFQ8_9FABA</name>
<dbReference type="AlphaFoldDB" id="A0A392QFQ8"/>
<dbReference type="PANTHER" id="PTHR32009:SF106">
    <property type="entry name" value="TIR DOMAIN-CONTAINING PROTEIN"/>
    <property type="match status" value="1"/>
</dbReference>
<comment type="caution">
    <text evidence="3">The sequence shown here is derived from an EMBL/GenBank/DDBJ whole genome shotgun (WGS) entry which is preliminary data.</text>
</comment>
<dbReference type="SMART" id="SM00255">
    <property type="entry name" value="TIR"/>
    <property type="match status" value="1"/>
</dbReference>
<evidence type="ECO:0000313" key="4">
    <source>
        <dbReference type="Proteomes" id="UP000265520"/>
    </source>
</evidence>
<dbReference type="SUPFAM" id="SSF52200">
    <property type="entry name" value="Toll/Interleukin receptor TIR domain"/>
    <property type="match status" value="1"/>
</dbReference>
<dbReference type="GO" id="GO:0007165">
    <property type="term" value="P:signal transduction"/>
    <property type="evidence" value="ECO:0007669"/>
    <property type="project" value="InterPro"/>
</dbReference>
<dbReference type="Pfam" id="PF01582">
    <property type="entry name" value="TIR"/>
    <property type="match status" value="1"/>
</dbReference>
<organism evidence="3 4">
    <name type="scientific">Trifolium medium</name>
    <dbReference type="NCBI Taxonomy" id="97028"/>
    <lineage>
        <taxon>Eukaryota</taxon>
        <taxon>Viridiplantae</taxon>
        <taxon>Streptophyta</taxon>
        <taxon>Embryophyta</taxon>
        <taxon>Tracheophyta</taxon>
        <taxon>Spermatophyta</taxon>
        <taxon>Magnoliopsida</taxon>
        <taxon>eudicotyledons</taxon>
        <taxon>Gunneridae</taxon>
        <taxon>Pentapetalae</taxon>
        <taxon>rosids</taxon>
        <taxon>fabids</taxon>
        <taxon>Fabales</taxon>
        <taxon>Fabaceae</taxon>
        <taxon>Papilionoideae</taxon>
        <taxon>50 kb inversion clade</taxon>
        <taxon>NPAAA clade</taxon>
        <taxon>Hologalegina</taxon>
        <taxon>IRL clade</taxon>
        <taxon>Trifolieae</taxon>
        <taxon>Trifolium</taxon>
    </lineage>
</organism>
<feature type="domain" description="TIR" evidence="2">
    <location>
        <begin position="1"/>
        <end position="108"/>
    </location>
</feature>